<keyword evidence="1" id="KW-0472">Membrane</keyword>
<feature type="transmembrane region" description="Helical" evidence="1">
    <location>
        <begin position="126"/>
        <end position="147"/>
    </location>
</feature>
<dbReference type="AlphaFoldDB" id="A0A4R1MLQ1"/>
<feature type="transmembrane region" description="Helical" evidence="1">
    <location>
        <begin position="12"/>
        <end position="34"/>
    </location>
</feature>
<comment type="caution">
    <text evidence="2">The sequence shown here is derived from an EMBL/GenBank/DDBJ whole genome shotgun (WGS) entry which is preliminary data.</text>
</comment>
<name>A0A4R1MLQ1_9FIRM</name>
<reference evidence="2 3" key="1">
    <citation type="submission" date="2019-03" db="EMBL/GenBank/DDBJ databases">
        <title>Genomic Encyclopedia of Type Strains, Phase IV (KMG-IV): sequencing the most valuable type-strain genomes for metagenomic binning, comparative biology and taxonomic classification.</title>
        <authorList>
            <person name="Goeker M."/>
        </authorList>
    </citation>
    <scope>NUCLEOTIDE SEQUENCE [LARGE SCALE GENOMIC DNA]</scope>
    <source>
        <strain evidence="2 3">DSM 24176</strain>
    </source>
</reference>
<evidence type="ECO:0000313" key="2">
    <source>
        <dbReference type="EMBL" id="TCK92792.1"/>
    </source>
</evidence>
<dbReference type="EMBL" id="SMGQ01000013">
    <property type="protein sequence ID" value="TCK92792.1"/>
    <property type="molecule type" value="Genomic_DNA"/>
</dbReference>
<evidence type="ECO:0000256" key="1">
    <source>
        <dbReference type="SAM" id="Phobius"/>
    </source>
</evidence>
<accession>A0A4R1MLQ1</accession>
<gene>
    <name evidence="2" type="ORF">EDC19_1947</name>
</gene>
<dbReference type="OrthoDB" id="9791568at2"/>
<organism evidence="2 3">
    <name type="scientific">Natranaerovirga hydrolytica</name>
    <dbReference type="NCBI Taxonomy" id="680378"/>
    <lineage>
        <taxon>Bacteria</taxon>
        <taxon>Bacillati</taxon>
        <taxon>Bacillota</taxon>
        <taxon>Clostridia</taxon>
        <taxon>Lachnospirales</taxon>
        <taxon>Natranaerovirgaceae</taxon>
        <taxon>Natranaerovirga</taxon>
    </lineage>
</organism>
<dbReference type="Proteomes" id="UP000294545">
    <property type="component" value="Unassembled WGS sequence"/>
</dbReference>
<keyword evidence="1" id="KW-0812">Transmembrane</keyword>
<keyword evidence="1" id="KW-1133">Transmembrane helix</keyword>
<dbReference type="RefSeq" id="WP_132282650.1">
    <property type="nucleotide sequence ID" value="NZ_SMGQ01000013.1"/>
</dbReference>
<evidence type="ECO:0000313" key="3">
    <source>
        <dbReference type="Proteomes" id="UP000294545"/>
    </source>
</evidence>
<dbReference type="InterPro" id="IPR021354">
    <property type="entry name" value="DUF2975"/>
</dbReference>
<proteinExistence type="predicted"/>
<feature type="transmembrane region" description="Helical" evidence="1">
    <location>
        <begin position="86"/>
        <end position="106"/>
    </location>
</feature>
<feature type="transmembrane region" description="Helical" evidence="1">
    <location>
        <begin position="40"/>
        <end position="65"/>
    </location>
</feature>
<sequence length="161" mass="18567">MKTDFISRFLEKILAIMWVVVFILFIGTTGYIIYDLIRDFNVYILVFGIINICANFFILYTITELRKILKRVLDKKPFVRSNVTSFKRIGFSSFGIAALILIRLIIDIKGSDPFDMFFLNASAMNYKGGFLMFLIFGCLALVLSEIFRLAVEIKEENDLTV</sequence>
<protein>
    <submittedName>
        <fullName evidence="2">DUF2975 family protein</fullName>
    </submittedName>
</protein>
<dbReference type="Pfam" id="PF11188">
    <property type="entry name" value="DUF2975"/>
    <property type="match status" value="1"/>
</dbReference>
<keyword evidence="3" id="KW-1185">Reference proteome</keyword>